<accession>A0A178IK98</accession>
<dbReference type="InterPro" id="IPR029010">
    <property type="entry name" value="ThuA-like"/>
</dbReference>
<feature type="domain" description="ThuA-like" evidence="1">
    <location>
        <begin position="64"/>
        <end position="311"/>
    </location>
</feature>
<organism evidence="2 3">
    <name type="scientific">Termitidicoccus mucosus</name>
    <dbReference type="NCBI Taxonomy" id="1184151"/>
    <lineage>
        <taxon>Bacteria</taxon>
        <taxon>Pseudomonadati</taxon>
        <taxon>Verrucomicrobiota</taxon>
        <taxon>Opitutia</taxon>
        <taxon>Opitutales</taxon>
        <taxon>Opitutaceae</taxon>
        <taxon>Termitidicoccus</taxon>
    </lineage>
</organism>
<dbReference type="Gene3D" id="3.40.50.880">
    <property type="match status" value="1"/>
</dbReference>
<dbReference type="SUPFAM" id="SSF52317">
    <property type="entry name" value="Class I glutamine amidotransferase-like"/>
    <property type="match status" value="1"/>
</dbReference>
<dbReference type="STRING" id="1184151.AW736_00725"/>
<gene>
    <name evidence="2" type="ORF">AW736_00725</name>
</gene>
<name>A0A178IK98_9BACT</name>
<dbReference type="AlphaFoldDB" id="A0A178IK98"/>
<dbReference type="Pfam" id="PF06283">
    <property type="entry name" value="ThuA"/>
    <property type="match status" value="1"/>
</dbReference>
<evidence type="ECO:0000313" key="3">
    <source>
        <dbReference type="Proteomes" id="UP000078486"/>
    </source>
</evidence>
<comment type="caution">
    <text evidence="2">The sequence shown here is derived from an EMBL/GenBank/DDBJ whole genome shotgun (WGS) entry which is preliminary data.</text>
</comment>
<reference evidence="2 3" key="1">
    <citation type="submission" date="2016-01" db="EMBL/GenBank/DDBJ databases">
        <title>High potential of lignocellulose degradation of a new Verrucomicrobia species.</title>
        <authorList>
            <person name="Wang Y."/>
            <person name="Shi Y."/>
            <person name="Qiu Z."/>
            <person name="Liu S."/>
            <person name="Yang H."/>
        </authorList>
    </citation>
    <scope>NUCLEOTIDE SEQUENCE [LARGE SCALE GENOMIC DNA]</scope>
    <source>
        <strain evidence="2 3">TSB47</strain>
    </source>
</reference>
<proteinExistence type="predicted"/>
<evidence type="ECO:0000313" key="2">
    <source>
        <dbReference type="EMBL" id="OAM90302.1"/>
    </source>
</evidence>
<dbReference type="PANTHER" id="PTHR40469">
    <property type="entry name" value="SECRETED GLYCOSYL HYDROLASE"/>
    <property type="match status" value="1"/>
</dbReference>
<keyword evidence="3" id="KW-1185">Reference proteome</keyword>
<dbReference type="Proteomes" id="UP000078486">
    <property type="component" value="Unassembled WGS sequence"/>
</dbReference>
<dbReference type="InterPro" id="IPR029062">
    <property type="entry name" value="Class_I_gatase-like"/>
</dbReference>
<dbReference type="PANTHER" id="PTHR40469:SF2">
    <property type="entry name" value="GALACTOSE-BINDING DOMAIN-LIKE SUPERFAMILY PROTEIN"/>
    <property type="match status" value="1"/>
</dbReference>
<evidence type="ECO:0000259" key="1">
    <source>
        <dbReference type="Pfam" id="PF06283"/>
    </source>
</evidence>
<protein>
    <recommendedName>
        <fullName evidence="1">ThuA-like domain-containing protein</fullName>
    </recommendedName>
</protein>
<sequence length="822" mass="89721">MLDFNHMKKLPALCFVISIIFSTALSAQGWYPYKDDPVLTDRQKAELDAAMPARASVAPAKKRRVLVFSRTSDFRHYQGIVVAKYVIEKTGAQTGAWETVVSDDLANFEPAALRRFDCVVMNNTTGRPFAEPQPELKKMPAEKQAEILARDARLRENLLAYVREGGAVFGIHAGGDTYRNRNAGEYFAGYVDMIGGNFVGHPWTARETSVVVVEDPVSPVTRGLWPAGEFTARNEMYMFGDAFDRNKLRVLMALDLARCAPRPNARADGDCALVWIKNYGKGRVAYSAFGHDIALYLMPEIQELHTRLLQFACGDLAADTTSIPKPKPPARPAFITDEKPFFPAPTEAQICALENCDYGPADKDAIDTLVFATYGHNGDAAFCAAMEDFLLRELESGRGTSRYRTLLAHLVEAVGVQKQAERLGALAKAEKDEAVRSHLAEAAAHWKRVPSGKDKDRAIPSAMPDNARELGNVIGWLAANVWAPLPGWLTFDALDDTMKPRLAYALAERNEDIGSVKKLAPKTPELALAIGYAVWKRGGAAGDLSRLLSFAPLLDKKQAAQMAVYLASSAVPGRADLYAAALGAGNPDEAALAGAALALMDLSDFSKKFLAGYDNAPADEKRAMLKVCESLADDTVFAELMRRLPGEKDAALRGAMQRALTRISQALFTAPMFNATTAAYEKSDAAIRAFCLRFAVLQGDADAVRFCQRAFDDGLRSDAIRTLGGWKNQTAFDALLAMAKASADGRDKMLAQVSLANVMSRAGVRADVLEYVLKNAVRPEEKDVALKAAADFPDKKIADWLAANGYDKQAETVRENLKKKKK</sequence>
<dbReference type="EMBL" id="LRRQ01000061">
    <property type="protein sequence ID" value="OAM90302.1"/>
    <property type="molecule type" value="Genomic_DNA"/>
</dbReference>